<comment type="caution">
    <text evidence="1">The sequence shown here is derived from an EMBL/GenBank/DDBJ whole genome shotgun (WGS) entry which is preliminary data.</text>
</comment>
<organism evidence="1 2">
    <name type="scientific">Vallitalea maricola</name>
    <dbReference type="NCBI Taxonomy" id="3074433"/>
    <lineage>
        <taxon>Bacteria</taxon>
        <taxon>Bacillati</taxon>
        <taxon>Bacillota</taxon>
        <taxon>Clostridia</taxon>
        <taxon>Lachnospirales</taxon>
        <taxon>Vallitaleaceae</taxon>
        <taxon>Vallitalea</taxon>
    </lineage>
</organism>
<reference evidence="1" key="1">
    <citation type="submission" date="2023-09" db="EMBL/GenBank/DDBJ databases">
        <title>Vallitalea sediminicola and Vallitalea maricola sp. nov., anaerobic bacteria isolated from marine sediment.</title>
        <authorList>
            <person name="Hirano S."/>
            <person name="Maeda A."/>
            <person name="Terahara T."/>
            <person name="Mori K."/>
            <person name="Hamada M."/>
            <person name="Matsumoto R."/>
            <person name="Kobayashi T."/>
        </authorList>
    </citation>
    <scope>NUCLEOTIDE SEQUENCE</scope>
    <source>
        <strain evidence="1">AN17-2</strain>
    </source>
</reference>
<evidence type="ECO:0000313" key="1">
    <source>
        <dbReference type="EMBL" id="GMQ64363.1"/>
    </source>
</evidence>
<proteinExistence type="predicted"/>
<protein>
    <submittedName>
        <fullName evidence="1">Uncharacterized protein</fullName>
    </submittedName>
</protein>
<dbReference type="EMBL" id="BTPU01000067">
    <property type="protein sequence ID" value="GMQ64363.1"/>
    <property type="molecule type" value="Genomic_DNA"/>
</dbReference>
<sequence length="77" mass="9185">MEEEKSIENRIHALEVQVQKHEKNVRNLKVIVFILVLSTTLLSVRITKTNYTLINFMESQLELDELLIRFNRLFDII</sequence>
<keyword evidence="2" id="KW-1185">Reference proteome</keyword>
<dbReference type="Proteomes" id="UP001374599">
    <property type="component" value="Unassembled WGS sequence"/>
</dbReference>
<accession>A0ACB5UR47</accession>
<name>A0ACB5UR47_9FIRM</name>
<gene>
    <name evidence="1" type="ORF">AN2V17_36000</name>
</gene>
<evidence type="ECO:0000313" key="2">
    <source>
        <dbReference type="Proteomes" id="UP001374599"/>
    </source>
</evidence>